<dbReference type="InterPro" id="IPR036188">
    <property type="entry name" value="FAD/NAD-bd_sf"/>
</dbReference>
<keyword evidence="3" id="KW-0274">FAD</keyword>
<dbReference type="InterPro" id="IPR012132">
    <property type="entry name" value="GMC_OxRdtase"/>
</dbReference>
<dbReference type="Pfam" id="PF00732">
    <property type="entry name" value="GMC_oxred_N"/>
    <property type="match status" value="1"/>
</dbReference>
<evidence type="ECO:0000256" key="3">
    <source>
        <dbReference type="PIRSR" id="PIRSR000137-2"/>
    </source>
</evidence>
<dbReference type="PROSITE" id="PS00624">
    <property type="entry name" value="GMC_OXRED_2"/>
    <property type="match status" value="1"/>
</dbReference>
<evidence type="ECO:0000256" key="1">
    <source>
        <dbReference type="ARBA" id="ARBA00010790"/>
    </source>
</evidence>
<dbReference type="PANTHER" id="PTHR11552:SF111">
    <property type="entry name" value="GLUCOSE-METHANOL-CHOLINE OXIDOREDUCTASE N-TERMINAL DOMAIN-CONTAINING PROTEIN"/>
    <property type="match status" value="1"/>
</dbReference>
<dbReference type="EMBL" id="JAGPXC010000002">
    <property type="protein sequence ID" value="KAH6658480.1"/>
    <property type="molecule type" value="Genomic_DNA"/>
</dbReference>
<feature type="binding site" evidence="3">
    <location>
        <position position="255"/>
    </location>
    <ligand>
        <name>FAD</name>
        <dbReference type="ChEBI" id="CHEBI:57692"/>
    </ligand>
</feature>
<dbReference type="Pfam" id="PF05199">
    <property type="entry name" value="GMC_oxred_C"/>
    <property type="match status" value="1"/>
</dbReference>
<dbReference type="PANTHER" id="PTHR11552">
    <property type="entry name" value="GLUCOSE-METHANOL-CHOLINE GMC OXIDOREDUCTASE"/>
    <property type="match status" value="1"/>
</dbReference>
<dbReference type="SUPFAM" id="SSF51905">
    <property type="entry name" value="FAD/NAD(P)-binding domain"/>
    <property type="match status" value="1"/>
</dbReference>
<feature type="domain" description="Glucose-methanol-choline oxidoreductase N-terminal" evidence="4">
    <location>
        <begin position="291"/>
        <end position="305"/>
    </location>
</feature>
<dbReference type="AlphaFoldDB" id="A0A9P8USV2"/>
<evidence type="ECO:0000313" key="5">
    <source>
        <dbReference type="EMBL" id="KAH6658480.1"/>
    </source>
</evidence>
<dbReference type="OrthoDB" id="269227at2759"/>
<dbReference type="InterPro" id="IPR007867">
    <property type="entry name" value="GMC_OxRtase_C"/>
</dbReference>
<comment type="caution">
    <text evidence="5">The sequence shown here is derived from an EMBL/GenBank/DDBJ whole genome shotgun (WGS) entry which is preliminary data.</text>
</comment>
<feature type="active site" description="Proton acceptor" evidence="2">
    <location>
        <position position="556"/>
    </location>
</feature>
<dbReference type="PIRSF" id="PIRSF000137">
    <property type="entry name" value="Alcohol_oxidase"/>
    <property type="match status" value="1"/>
</dbReference>
<dbReference type="SUPFAM" id="SSF54373">
    <property type="entry name" value="FAD-linked reductases, C-terminal domain"/>
    <property type="match status" value="1"/>
</dbReference>
<proteinExistence type="inferred from homology"/>
<dbReference type="Proteomes" id="UP000758603">
    <property type="component" value="Unassembled WGS sequence"/>
</dbReference>
<name>A0A9P8USV2_9PEZI</name>
<evidence type="ECO:0000256" key="2">
    <source>
        <dbReference type="PIRSR" id="PIRSR000137-1"/>
    </source>
</evidence>
<accession>A0A9P8USV2</accession>
<dbReference type="GO" id="GO:0016614">
    <property type="term" value="F:oxidoreductase activity, acting on CH-OH group of donors"/>
    <property type="evidence" value="ECO:0007669"/>
    <property type="project" value="InterPro"/>
</dbReference>
<comment type="similarity">
    <text evidence="1">Belongs to the GMC oxidoreductase family.</text>
</comment>
<organism evidence="5 6">
    <name type="scientific">Truncatella angustata</name>
    <dbReference type="NCBI Taxonomy" id="152316"/>
    <lineage>
        <taxon>Eukaryota</taxon>
        <taxon>Fungi</taxon>
        <taxon>Dikarya</taxon>
        <taxon>Ascomycota</taxon>
        <taxon>Pezizomycotina</taxon>
        <taxon>Sordariomycetes</taxon>
        <taxon>Xylariomycetidae</taxon>
        <taxon>Amphisphaeriales</taxon>
        <taxon>Sporocadaceae</taxon>
        <taxon>Truncatella</taxon>
    </lineage>
</organism>
<reference evidence="5" key="1">
    <citation type="journal article" date="2021" name="Nat. Commun.">
        <title>Genetic determinants of endophytism in the Arabidopsis root mycobiome.</title>
        <authorList>
            <person name="Mesny F."/>
            <person name="Miyauchi S."/>
            <person name="Thiergart T."/>
            <person name="Pickel B."/>
            <person name="Atanasova L."/>
            <person name="Karlsson M."/>
            <person name="Huettel B."/>
            <person name="Barry K.W."/>
            <person name="Haridas S."/>
            <person name="Chen C."/>
            <person name="Bauer D."/>
            <person name="Andreopoulos W."/>
            <person name="Pangilinan J."/>
            <person name="LaButti K."/>
            <person name="Riley R."/>
            <person name="Lipzen A."/>
            <person name="Clum A."/>
            <person name="Drula E."/>
            <person name="Henrissat B."/>
            <person name="Kohler A."/>
            <person name="Grigoriev I.V."/>
            <person name="Martin F.M."/>
            <person name="Hacquard S."/>
        </authorList>
    </citation>
    <scope>NUCLEOTIDE SEQUENCE</scope>
    <source>
        <strain evidence="5">MPI-SDFR-AT-0073</strain>
    </source>
</reference>
<comment type="cofactor">
    <cofactor evidence="3">
        <name>FAD</name>
        <dbReference type="ChEBI" id="CHEBI:57692"/>
    </cofactor>
</comment>
<protein>
    <submittedName>
        <fullName evidence="5">Choline dehydrogenase</fullName>
    </submittedName>
</protein>
<evidence type="ECO:0000259" key="4">
    <source>
        <dbReference type="PROSITE" id="PS00624"/>
    </source>
</evidence>
<keyword evidence="6" id="KW-1185">Reference proteome</keyword>
<evidence type="ECO:0000313" key="6">
    <source>
        <dbReference type="Proteomes" id="UP000758603"/>
    </source>
</evidence>
<feature type="binding site" evidence="3">
    <location>
        <position position="110"/>
    </location>
    <ligand>
        <name>FAD</name>
        <dbReference type="ChEBI" id="CHEBI:57692"/>
    </ligand>
</feature>
<dbReference type="RefSeq" id="XP_045962714.1">
    <property type="nucleotide sequence ID" value="XM_046097543.1"/>
</dbReference>
<gene>
    <name evidence="5" type="ORF">BKA67DRAFT_513165</name>
</gene>
<dbReference type="GeneID" id="70126435"/>
<sequence>MARDVFSLKTLIAVWALYATYVVANVVDYVIVGGGPAGLVVAERLSSRANVTVVVLEAGPDVQTDPAVESKTPGRLIEVTNHIADRLWNYFSEPEPNLNGNTPELWQAKVLGGATAINSMTYCRGSSSVFDEWATISGNPGLAWDSLLDDFKETSHYTDQELDYEQVVEPGAYGDGPVEVTRVKSLTGLEIPLSEEMESFFQLPEVDMNDGTGIGVDLGLSSIRASNRTRSYAGNTYTWLMGNRPNVRIITNAWVQRIGFRGRTATNVTYINTQTNEVTVLEAKEIILAAGALNTPKLLFQSGVGPKRNLTALGINVVADVPGIGAKLWDHHATYVEAEVTAGIDTIWQLLFNSTASSIAVEQYEADYSGPLTGPLGEMYGAARLPNSAFSGVNAKHYTSLAADRPHVLWHYAAVAFYPGSPNVSIVSLAPTLVQPEAPGYLTINSSDYTAPPLIYSNFYGSAADKAAIIYGLKQARVLLEAESLSPYVLSEVYPGSSVTSDEDIWKAIQAGSTSFHHPVGTVPLGKVLKKNWRINGVKGLRVVDSSAMPTLPTCHIQASVYAFAHRAALDIIADDKI</sequence>
<dbReference type="Gene3D" id="3.30.560.10">
    <property type="entry name" value="Glucose Oxidase, domain 3"/>
    <property type="match status" value="1"/>
</dbReference>
<dbReference type="InterPro" id="IPR000172">
    <property type="entry name" value="GMC_OxRdtase_N"/>
</dbReference>
<feature type="active site" description="Proton donor" evidence="2">
    <location>
        <position position="518"/>
    </location>
</feature>
<dbReference type="Gene3D" id="3.50.50.60">
    <property type="entry name" value="FAD/NAD(P)-binding domain"/>
    <property type="match status" value="1"/>
</dbReference>
<dbReference type="GO" id="GO:0050660">
    <property type="term" value="F:flavin adenine dinucleotide binding"/>
    <property type="evidence" value="ECO:0007669"/>
    <property type="project" value="InterPro"/>
</dbReference>
<keyword evidence="3" id="KW-0285">Flavoprotein</keyword>